<evidence type="ECO:0000313" key="1">
    <source>
        <dbReference type="EMBL" id="KSU80870.1"/>
    </source>
</evidence>
<evidence type="ECO:0000313" key="2">
    <source>
        <dbReference type="Proteomes" id="UP000054099"/>
    </source>
</evidence>
<reference evidence="1 2" key="1">
    <citation type="journal article" date="2014" name="Antonie Van Leeuwenhoek">
        <title>Fictibacillus enclensis sp. nov., isolated from marine sediment.</title>
        <authorList>
            <person name="Dastager S.G."/>
            <person name="Mawlankar R."/>
            <person name="Srinivasan K."/>
            <person name="Tang S.K."/>
            <person name="Lee J.C."/>
            <person name="Ramana V.V."/>
            <person name="Shouche Y.S."/>
        </authorList>
    </citation>
    <scope>NUCLEOTIDE SEQUENCE [LARGE SCALE GENOMIC DNA]</scope>
    <source>
        <strain evidence="1 2">NIO-1003</strain>
    </source>
</reference>
<gene>
    <name evidence="1" type="ORF">AS030_18105</name>
</gene>
<organism evidence="1 2">
    <name type="scientific">Fictibacillus enclensis</name>
    <dbReference type="NCBI Taxonomy" id="1017270"/>
    <lineage>
        <taxon>Bacteria</taxon>
        <taxon>Bacillati</taxon>
        <taxon>Bacillota</taxon>
        <taxon>Bacilli</taxon>
        <taxon>Bacillales</taxon>
        <taxon>Fictibacillaceae</taxon>
        <taxon>Fictibacillus</taxon>
    </lineage>
</organism>
<dbReference type="Proteomes" id="UP000054099">
    <property type="component" value="Unassembled WGS sequence"/>
</dbReference>
<comment type="caution">
    <text evidence="1">The sequence shown here is derived from an EMBL/GenBank/DDBJ whole genome shotgun (WGS) entry which is preliminary data.</text>
</comment>
<protein>
    <recommendedName>
        <fullName evidence="3">NIPSNAP domain-containing protein</fullName>
    </recommendedName>
</protein>
<keyword evidence="2" id="KW-1185">Reference proteome</keyword>
<name>A0A0V8J1J3_9BACL</name>
<proteinExistence type="predicted"/>
<sequence length="108" mass="12471">MEDLTLNDKLTVFIEYKVNTDQVGEYEMYMKKVLDALMKDGVSTPVWMKAIDQDFLYVECFDVSDPQAYNSIKEKRLSTEHTVYGALEQMISGGLSKLHCWAFEKKGE</sequence>
<dbReference type="AlphaFoldDB" id="A0A0V8J1J3"/>
<accession>A0A0V8J1J3</accession>
<evidence type="ECO:0008006" key="3">
    <source>
        <dbReference type="Google" id="ProtNLM"/>
    </source>
</evidence>
<dbReference type="EMBL" id="LNQN01000006">
    <property type="protein sequence ID" value="KSU80870.1"/>
    <property type="molecule type" value="Genomic_DNA"/>
</dbReference>